<dbReference type="AlphaFoldDB" id="A0A0C2WUS6"/>
<keyword evidence="2" id="KW-1185">Reference proteome</keyword>
<dbReference type="HOGENOM" id="CLU_3086766_0_0_1"/>
<proteinExistence type="predicted"/>
<dbReference type="InParanoid" id="A0A0C2WUS6"/>
<protein>
    <submittedName>
        <fullName evidence="1">Uncharacterized protein</fullName>
    </submittedName>
</protein>
<reference evidence="1 2" key="1">
    <citation type="submission" date="2014-04" db="EMBL/GenBank/DDBJ databases">
        <title>Evolutionary Origins and Diversification of the Mycorrhizal Mutualists.</title>
        <authorList>
            <consortium name="DOE Joint Genome Institute"/>
            <consortium name="Mycorrhizal Genomics Consortium"/>
            <person name="Kohler A."/>
            <person name="Kuo A."/>
            <person name="Nagy L.G."/>
            <person name="Floudas D."/>
            <person name="Copeland A."/>
            <person name="Barry K.W."/>
            <person name="Cichocki N."/>
            <person name="Veneault-Fourrey C."/>
            <person name="LaButti K."/>
            <person name="Lindquist E.A."/>
            <person name="Lipzen A."/>
            <person name="Lundell T."/>
            <person name="Morin E."/>
            <person name="Murat C."/>
            <person name="Riley R."/>
            <person name="Ohm R."/>
            <person name="Sun H."/>
            <person name="Tunlid A."/>
            <person name="Henrissat B."/>
            <person name="Grigoriev I.V."/>
            <person name="Hibbett D.S."/>
            <person name="Martin F."/>
        </authorList>
    </citation>
    <scope>NUCLEOTIDE SEQUENCE [LARGE SCALE GENOMIC DNA]</scope>
    <source>
        <strain evidence="1 2">Koide BX008</strain>
    </source>
</reference>
<sequence length="52" mass="6177">MIQIHILAFLAFSILFLATCRRYIYEIRNISLWSPFSPHKPQLLVLHVPVRI</sequence>
<dbReference type="Proteomes" id="UP000054549">
    <property type="component" value="Unassembled WGS sequence"/>
</dbReference>
<gene>
    <name evidence="1" type="ORF">M378DRAFT_168502</name>
</gene>
<evidence type="ECO:0000313" key="2">
    <source>
        <dbReference type="Proteomes" id="UP000054549"/>
    </source>
</evidence>
<organism evidence="1 2">
    <name type="scientific">Amanita muscaria (strain Koide BX008)</name>
    <dbReference type="NCBI Taxonomy" id="946122"/>
    <lineage>
        <taxon>Eukaryota</taxon>
        <taxon>Fungi</taxon>
        <taxon>Dikarya</taxon>
        <taxon>Basidiomycota</taxon>
        <taxon>Agaricomycotina</taxon>
        <taxon>Agaricomycetes</taxon>
        <taxon>Agaricomycetidae</taxon>
        <taxon>Agaricales</taxon>
        <taxon>Pluteineae</taxon>
        <taxon>Amanitaceae</taxon>
        <taxon>Amanita</taxon>
    </lineage>
</organism>
<dbReference type="EMBL" id="KN818304">
    <property type="protein sequence ID" value="KIL60103.1"/>
    <property type="molecule type" value="Genomic_DNA"/>
</dbReference>
<name>A0A0C2WUS6_AMAMK</name>
<accession>A0A0C2WUS6</accession>
<evidence type="ECO:0000313" key="1">
    <source>
        <dbReference type="EMBL" id="KIL60103.1"/>
    </source>
</evidence>